<feature type="domain" description="HTH cro/C1-type" evidence="1">
    <location>
        <begin position="42"/>
        <end position="76"/>
    </location>
</feature>
<dbReference type="GO" id="GO:0003677">
    <property type="term" value="F:DNA binding"/>
    <property type="evidence" value="ECO:0007669"/>
    <property type="project" value="InterPro"/>
</dbReference>
<dbReference type="CDD" id="cd00093">
    <property type="entry name" value="HTH_XRE"/>
    <property type="match status" value="1"/>
</dbReference>
<reference evidence="2 3" key="1">
    <citation type="submission" date="2018-11" db="EMBL/GenBank/DDBJ databases">
        <title>Chryseotalea sanarue gen. nov., sp., nov., a member of the family Cytophagaceae, isolated from a brackish lake in Hamamatsu Japan.</title>
        <authorList>
            <person name="Maejima Y."/>
            <person name="Iino T."/>
            <person name="Muraguchi Y."/>
            <person name="Fukuda K."/>
            <person name="Ohkuma M."/>
            <person name="Moriuchi R."/>
            <person name="Dohra H."/>
            <person name="Kimbara K."/>
            <person name="Shintani M."/>
        </authorList>
    </citation>
    <scope>NUCLEOTIDE SEQUENCE [LARGE SCALE GENOMIC DNA]</scope>
    <source>
        <strain evidence="2 3">Ys</strain>
    </source>
</reference>
<name>A0A401U4P4_9BACT</name>
<dbReference type="Gene3D" id="1.10.260.40">
    <property type="entry name" value="lambda repressor-like DNA-binding domains"/>
    <property type="match status" value="1"/>
</dbReference>
<accession>A0A401U4P4</accession>
<proteinExistence type="predicted"/>
<protein>
    <recommendedName>
        <fullName evidence="1">HTH cro/C1-type domain-containing protein</fullName>
    </recommendedName>
</protein>
<dbReference type="InterPro" id="IPR001387">
    <property type="entry name" value="Cro/C1-type_HTH"/>
</dbReference>
<evidence type="ECO:0000313" key="3">
    <source>
        <dbReference type="Proteomes" id="UP000288227"/>
    </source>
</evidence>
<dbReference type="PROSITE" id="PS50943">
    <property type="entry name" value="HTH_CROC1"/>
    <property type="match status" value="1"/>
</dbReference>
<organism evidence="2 3">
    <name type="scientific">Chryseotalea sanaruensis</name>
    <dbReference type="NCBI Taxonomy" id="2482724"/>
    <lineage>
        <taxon>Bacteria</taxon>
        <taxon>Pseudomonadati</taxon>
        <taxon>Bacteroidota</taxon>
        <taxon>Cytophagia</taxon>
        <taxon>Cytophagales</taxon>
        <taxon>Chryseotaleaceae</taxon>
        <taxon>Chryseotalea</taxon>
    </lineage>
</organism>
<keyword evidence="3" id="KW-1185">Reference proteome</keyword>
<dbReference type="Proteomes" id="UP000288227">
    <property type="component" value="Unassembled WGS sequence"/>
</dbReference>
<comment type="caution">
    <text evidence="2">The sequence shown here is derived from an EMBL/GenBank/DDBJ whole genome shotgun (WGS) entry which is preliminary data.</text>
</comment>
<dbReference type="EMBL" id="BHXQ01000001">
    <property type="protein sequence ID" value="GCC49825.1"/>
    <property type="molecule type" value="Genomic_DNA"/>
</dbReference>
<dbReference type="AlphaFoldDB" id="A0A401U4P4"/>
<dbReference type="SUPFAM" id="SSF47413">
    <property type="entry name" value="lambda repressor-like DNA-binding domains"/>
    <property type="match status" value="1"/>
</dbReference>
<dbReference type="InterPro" id="IPR010982">
    <property type="entry name" value="Lambda_DNA-bd_dom_sf"/>
</dbReference>
<gene>
    <name evidence="2" type="ORF">SanaruYs_00390</name>
</gene>
<evidence type="ECO:0000313" key="2">
    <source>
        <dbReference type="EMBL" id="GCC49825.1"/>
    </source>
</evidence>
<evidence type="ECO:0000259" key="1">
    <source>
        <dbReference type="PROSITE" id="PS50943"/>
    </source>
</evidence>
<sequence length="89" mass="10377">MGAVKEEEILSILLEKVGKKLEDLRKKQGYTSHETFAYDNELPRVQYWRIEKGKTNVTLKSLVKILAIHKLTVEEFFADLLKEKKATKK</sequence>